<dbReference type="SUPFAM" id="SSF56091">
    <property type="entry name" value="DNA ligase/mRNA capping enzyme, catalytic domain"/>
    <property type="match status" value="1"/>
</dbReference>
<accession>A0A482MN75</accession>
<protein>
    <submittedName>
        <fullName evidence="2">RNA ligase</fullName>
    </submittedName>
</protein>
<reference evidence="2 3" key="1">
    <citation type="submission" date="2019-02" db="EMBL/GenBank/DDBJ databases">
        <title>Complete genome sequence of Burkholderia cenocepacia phage BcepSauron.</title>
        <authorList>
            <person name="Park K."/>
            <person name="Gonzalez C."/>
            <person name="Liu M."/>
            <person name="Gill J."/>
        </authorList>
    </citation>
    <scope>NUCLEOTIDE SEQUENCE [LARGE SCALE GENOMIC DNA]</scope>
</reference>
<dbReference type="Pfam" id="PF09414">
    <property type="entry name" value="RNA_ligase"/>
    <property type="match status" value="1"/>
</dbReference>
<sequence length="372" mass="41735">MTRKLATFRRVTALEPITGADLIELALIDGWQCVVKKGEFKVGDIGVYFEIDSFLSADDERYAFLEPRFITFEGKRGARIKSMKLKGQLSQGLLLPLSLYPELSDFSVEDKTYRAADLTDEQIAEVDLTETLGIVKWEKVLPANLRGTARGNFPHFIPKTDQERVQNIRDLFEKWGEEVFQETTKMDGSSLTAYTLLPSSPYFAGFAKADENGALPELVQSVCSRNLDLVETEDNMFWRIARQEQLLEKTAALGRSLALQGEMCGSSIQSNFEGFPADTHAFFLYDVWDIDAQEYLTPVQVEHLAQELGIKHVPVGGHFRLYDIAKTKADLLARAEHKGINGKPAEGKVYKHAESGFSFKAISNSYLLKTGE</sequence>
<dbReference type="Gene3D" id="3.30.470.30">
    <property type="entry name" value="DNA ligase/mRNA capping enzyme"/>
    <property type="match status" value="1"/>
</dbReference>
<evidence type="ECO:0000313" key="3">
    <source>
        <dbReference type="Proteomes" id="UP000301424"/>
    </source>
</evidence>
<dbReference type="EMBL" id="MK552141">
    <property type="protein sequence ID" value="QBQ74540.1"/>
    <property type="molecule type" value="Genomic_DNA"/>
</dbReference>
<dbReference type="GO" id="GO:0016874">
    <property type="term" value="F:ligase activity"/>
    <property type="evidence" value="ECO:0007669"/>
    <property type="project" value="UniProtKB-KW"/>
</dbReference>
<dbReference type="Pfam" id="PF21189">
    <property type="entry name" value="PHA02142"/>
    <property type="match status" value="1"/>
</dbReference>
<name>A0A482MN75_9CAUD</name>
<proteinExistence type="predicted"/>
<dbReference type="Proteomes" id="UP000301424">
    <property type="component" value="Segment"/>
</dbReference>
<keyword evidence="3" id="KW-1185">Reference proteome</keyword>
<dbReference type="InterPro" id="IPR012646">
    <property type="entry name" value="RNA_ligase_DRB0094"/>
</dbReference>
<evidence type="ECO:0000313" key="2">
    <source>
        <dbReference type="EMBL" id="QBQ74540.1"/>
    </source>
</evidence>
<gene>
    <name evidence="2" type="ORF">BcepSauron_160</name>
</gene>
<organism evidence="2 3">
    <name type="scientific">Burkholderia phage BcepSauron</name>
    <dbReference type="NCBI Taxonomy" id="2530033"/>
    <lineage>
        <taxon>Viruses</taxon>
        <taxon>Duplodnaviria</taxon>
        <taxon>Heunggongvirae</taxon>
        <taxon>Uroviricota</taxon>
        <taxon>Caudoviricetes</taxon>
        <taxon>Sarumanvirus</taxon>
        <taxon>Sarumanvirus bcepsauron</taxon>
    </lineage>
</organism>
<keyword evidence="2" id="KW-0436">Ligase</keyword>
<feature type="domain" description="RNA ligase" evidence="1">
    <location>
        <begin position="180"/>
        <end position="361"/>
    </location>
</feature>
<dbReference type="NCBIfam" id="TIGR02306">
    <property type="entry name" value="RNA_lig_DRB0094"/>
    <property type="match status" value="1"/>
</dbReference>
<dbReference type="InterPro" id="IPR021122">
    <property type="entry name" value="RNA_ligase_dom_REL/Rnl2"/>
</dbReference>
<evidence type="ECO:0000259" key="1">
    <source>
        <dbReference type="Pfam" id="PF09414"/>
    </source>
</evidence>